<dbReference type="Proteomes" id="UP001298681">
    <property type="component" value="Unassembled WGS sequence"/>
</dbReference>
<evidence type="ECO:0008006" key="3">
    <source>
        <dbReference type="Google" id="ProtNLM"/>
    </source>
</evidence>
<keyword evidence="2" id="KW-1185">Reference proteome</keyword>
<protein>
    <recommendedName>
        <fullName evidence="3">DUF2336 domain-containing protein</fullName>
    </recommendedName>
</protein>
<evidence type="ECO:0000313" key="1">
    <source>
        <dbReference type="EMBL" id="MCG4610025.1"/>
    </source>
</evidence>
<organism evidence="1 2">
    <name type="scientific">Anaeromassilibacillus senegalensis</name>
    <dbReference type="NCBI Taxonomy" id="1673717"/>
    <lineage>
        <taxon>Bacteria</taxon>
        <taxon>Bacillati</taxon>
        <taxon>Bacillota</taxon>
        <taxon>Clostridia</taxon>
        <taxon>Eubacteriales</taxon>
        <taxon>Acutalibacteraceae</taxon>
        <taxon>Anaeromassilibacillus</taxon>
    </lineage>
</organism>
<comment type="caution">
    <text evidence="1">The sequence shown here is derived from an EMBL/GenBank/DDBJ whole genome shotgun (WGS) entry which is preliminary data.</text>
</comment>
<dbReference type="EMBL" id="JAKNHQ010000003">
    <property type="protein sequence ID" value="MCG4610025.1"/>
    <property type="molecule type" value="Genomic_DNA"/>
</dbReference>
<evidence type="ECO:0000313" key="2">
    <source>
        <dbReference type="Proteomes" id="UP001298681"/>
    </source>
</evidence>
<sequence>MTWDEYYEKFYDWATSTQIRRLSALTSYGSPAEVTEVAMELCDEKAASRLINRALDAGVTFQVENIEDLNCCVDTATMKRVVSSVQGTLSDEALDTLTGCMDDEVFQTLLKKATSDQYAPATIMELVDCADEETFKTMVMKVTGCFDAEQLDILRDYLDQATIETLIEKSLQGKVRFAPQQIMEWLDFGISESLIEKMSLTAQGTFDANQAEELYDVLPDDTYLKIAKKHHLELHNEPIYEDISYQESAAPRLGFWGTLFAAIAGINAVSRHSERHQHNGHCNGDCANCPPHYGYRYGRWYYGHGHQYGCEFGGNKGDGSMD</sequence>
<reference evidence="1 2" key="1">
    <citation type="submission" date="2022-01" db="EMBL/GenBank/DDBJ databases">
        <title>Collection of gut derived symbiotic bacterial strains cultured from healthy donors.</title>
        <authorList>
            <person name="Lin H."/>
            <person name="Kohout C."/>
            <person name="Waligurski E."/>
            <person name="Pamer E.G."/>
        </authorList>
    </citation>
    <scope>NUCLEOTIDE SEQUENCE [LARGE SCALE GENOMIC DNA]</scope>
    <source>
        <strain evidence="1 2">DFI.7.58</strain>
    </source>
</reference>
<proteinExistence type="predicted"/>
<name>A0ABS9MGU3_9FIRM</name>
<gene>
    <name evidence="1" type="ORF">L0P57_03610</name>
</gene>
<accession>A0ABS9MGU3</accession>
<dbReference type="RefSeq" id="WP_071430717.1">
    <property type="nucleotide sequence ID" value="NZ_JAKNHQ010000003.1"/>
</dbReference>